<evidence type="ECO:0008006" key="4">
    <source>
        <dbReference type="Google" id="ProtNLM"/>
    </source>
</evidence>
<dbReference type="InterPro" id="IPR017853">
    <property type="entry name" value="GH"/>
</dbReference>
<protein>
    <recommendedName>
        <fullName evidence="4">Glycoside hydrolase family 5 domain-containing protein</fullName>
    </recommendedName>
</protein>
<evidence type="ECO:0000256" key="1">
    <source>
        <dbReference type="SAM" id="SignalP"/>
    </source>
</evidence>
<evidence type="ECO:0000313" key="2">
    <source>
        <dbReference type="EMBL" id="MBW4657134.1"/>
    </source>
</evidence>
<evidence type="ECO:0000313" key="3">
    <source>
        <dbReference type="Proteomes" id="UP000757435"/>
    </source>
</evidence>
<sequence>MVTRRQILLFLGALTSLVLVSQQSIAETVHGYFHLVATSTPIANYCKSSSDTAENEYFNGVIVAVCTATANLDSVTAATVPSVTPDYTITSLSPYTQVRNTPAAASTLTWVNPGFTLPADPTGAAQAFTPNFQPLNSTWRLVRTGFTKTSFGLNMYPYLAVNPDIPYPAVRLFVHWSNMASKSGSNPVVYNFDVKYDPATGSETFRQAMNRFYKAGSKIDIVLLDTPAYAQLNPSSPATPGGVPGSSSLFSGQDAANFLKALIKTFPSMIRSIELWNEANLKVNTTDNRGYFSGSIEDLVTVCREMYEAIKETDSTITVVSPSFLYPGGAAQSGDADRYIDDYVRRFGELGGFNWCDVLALHYYLSDATLAVTPKGSIPDNILIINNSTWNVYKMYGDIWITEAGTLGGANNYYSADRALSQTIQNALFAFINGASQYDFYNWVDDSMSTDVAARMQSSTKLKYGWAQLMHDLDGLKLVSRHGNNFDDLQVVKLVNSSGQNSYLAWTNGKPFVMNSSALTGVTKIKKLNGTVTIISDNAVPVTAIPVLLTP</sequence>
<dbReference type="AlphaFoldDB" id="A0A951Q719"/>
<dbReference type="PANTHER" id="PTHR12631:SF10">
    <property type="entry name" value="BETA-XYLOSIDASE-LIKE PROTEIN-RELATED"/>
    <property type="match status" value="1"/>
</dbReference>
<keyword evidence="1" id="KW-0732">Signal</keyword>
<reference evidence="2" key="1">
    <citation type="submission" date="2021-05" db="EMBL/GenBank/DDBJ databases">
        <authorList>
            <person name="Pietrasiak N."/>
            <person name="Ward R."/>
            <person name="Stajich J.E."/>
            <person name="Kurbessoian T."/>
        </authorList>
    </citation>
    <scope>NUCLEOTIDE SEQUENCE</scope>
    <source>
        <strain evidence="2">UHER 2000/2452</strain>
    </source>
</reference>
<feature type="chain" id="PRO_5037016403" description="Glycoside hydrolase family 5 domain-containing protein" evidence="1">
    <location>
        <begin position="27"/>
        <end position="551"/>
    </location>
</feature>
<accession>A0A951Q719</accession>
<dbReference type="Gene3D" id="3.20.20.80">
    <property type="entry name" value="Glycosidases"/>
    <property type="match status" value="1"/>
</dbReference>
<name>A0A951Q719_9CYAN</name>
<dbReference type="GO" id="GO:0004553">
    <property type="term" value="F:hydrolase activity, hydrolyzing O-glycosyl compounds"/>
    <property type="evidence" value="ECO:0007669"/>
    <property type="project" value="TreeGrafter"/>
</dbReference>
<dbReference type="InterPro" id="IPR051923">
    <property type="entry name" value="Glycosyl_Hydrolase_39"/>
</dbReference>
<dbReference type="EMBL" id="JAHHHD010000001">
    <property type="protein sequence ID" value="MBW4657134.1"/>
    <property type="molecule type" value="Genomic_DNA"/>
</dbReference>
<organism evidence="2 3">
    <name type="scientific">Drouetiella hepatica Uher 2000/2452</name>
    <dbReference type="NCBI Taxonomy" id="904376"/>
    <lineage>
        <taxon>Bacteria</taxon>
        <taxon>Bacillati</taxon>
        <taxon>Cyanobacteriota</taxon>
        <taxon>Cyanophyceae</taxon>
        <taxon>Oculatellales</taxon>
        <taxon>Oculatellaceae</taxon>
        <taxon>Drouetiella</taxon>
    </lineage>
</organism>
<dbReference type="Proteomes" id="UP000757435">
    <property type="component" value="Unassembled WGS sequence"/>
</dbReference>
<dbReference type="SUPFAM" id="SSF51445">
    <property type="entry name" value="(Trans)glycosidases"/>
    <property type="match status" value="1"/>
</dbReference>
<feature type="signal peptide" evidence="1">
    <location>
        <begin position="1"/>
        <end position="26"/>
    </location>
</feature>
<dbReference type="PANTHER" id="PTHR12631">
    <property type="entry name" value="ALPHA-L-IDURONIDASE"/>
    <property type="match status" value="1"/>
</dbReference>
<comment type="caution">
    <text evidence="2">The sequence shown here is derived from an EMBL/GenBank/DDBJ whole genome shotgun (WGS) entry which is preliminary data.</text>
</comment>
<proteinExistence type="predicted"/>
<reference evidence="2" key="2">
    <citation type="journal article" date="2022" name="Microbiol. Resour. Announc.">
        <title>Metagenome Sequencing to Explore Phylogenomics of Terrestrial Cyanobacteria.</title>
        <authorList>
            <person name="Ward R.D."/>
            <person name="Stajich J.E."/>
            <person name="Johansen J.R."/>
            <person name="Huntemann M."/>
            <person name="Clum A."/>
            <person name="Foster B."/>
            <person name="Foster B."/>
            <person name="Roux S."/>
            <person name="Palaniappan K."/>
            <person name="Varghese N."/>
            <person name="Mukherjee S."/>
            <person name="Reddy T.B.K."/>
            <person name="Daum C."/>
            <person name="Copeland A."/>
            <person name="Chen I.A."/>
            <person name="Ivanova N.N."/>
            <person name="Kyrpides N.C."/>
            <person name="Shapiro N."/>
            <person name="Eloe-Fadrosh E.A."/>
            <person name="Pietrasiak N."/>
        </authorList>
    </citation>
    <scope>NUCLEOTIDE SEQUENCE</scope>
    <source>
        <strain evidence="2">UHER 2000/2452</strain>
    </source>
</reference>
<gene>
    <name evidence="2" type="ORF">KME15_00525</name>
</gene>